<dbReference type="GO" id="GO:0004175">
    <property type="term" value="F:endopeptidase activity"/>
    <property type="evidence" value="ECO:0007669"/>
    <property type="project" value="TreeGrafter"/>
</dbReference>
<dbReference type="InterPro" id="IPR023430">
    <property type="entry name" value="Pept_HybD-like_dom_sf"/>
</dbReference>
<name>A0A4U9IIA3_9ENTR</name>
<protein>
    <submittedName>
        <fullName evidence="1">Hydrogenase 3 maturation protease</fullName>
        <ecNumber evidence="1">3.4.23.51</ecNumber>
    </submittedName>
</protein>
<dbReference type="PANTHER" id="PTHR30302">
    <property type="entry name" value="HYDROGENASE 1 MATURATION PROTEASE"/>
    <property type="match status" value="1"/>
</dbReference>
<dbReference type="NCBIfam" id="TIGR00142">
    <property type="entry name" value="hycI"/>
    <property type="match status" value="1"/>
</dbReference>
<dbReference type="AlphaFoldDB" id="A0A4U9IIA3"/>
<dbReference type="NCBIfam" id="TIGR00072">
    <property type="entry name" value="hydrog_prot"/>
    <property type="match status" value="1"/>
</dbReference>
<dbReference type="CDD" id="cd06067">
    <property type="entry name" value="H2MP_MemB-H2evol"/>
    <property type="match status" value="1"/>
</dbReference>
<evidence type="ECO:0000313" key="2">
    <source>
        <dbReference type="Proteomes" id="UP000310719"/>
    </source>
</evidence>
<dbReference type="EMBL" id="LR590464">
    <property type="protein sequence ID" value="VTP76111.1"/>
    <property type="molecule type" value="Genomic_DNA"/>
</dbReference>
<dbReference type="Proteomes" id="UP000310719">
    <property type="component" value="Chromosome"/>
</dbReference>
<dbReference type="InterPro" id="IPR000671">
    <property type="entry name" value="Peptidase_A31"/>
</dbReference>
<dbReference type="GO" id="GO:0016485">
    <property type="term" value="P:protein processing"/>
    <property type="evidence" value="ECO:0007669"/>
    <property type="project" value="TreeGrafter"/>
</dbReference>
<keyword evidence="1" id="KW-0378">Hydrolase</keyword>
<dbReference type="Gene3D" id="3.40.50.1450">
    <property type="entry name" value="HybD-like"/>
    <property type="match status" value="1"/>
</dbReference>
<keyword evidence="1" id="KW-0645">Protease</keyword>
<organism evidence="1 2">
    <name type="scientific">Leclercia adecarboxylata</name>
    <dbReference type="NCBI Taxonomy" id="83655"/>
    <lineage>
        <taxon>Bacteria</taxon>
        <taxon>Pseudomonadati</taxon>
        <taxon>Pseudomonadota</taxon>
        <taxon>Gammaproteobacteria</taxon>
        <taxon>Enterobacterales</taxon>
        <taxon>Enterobacteriaceae</taxon>
        <taxon>Leclercia</taxon>
    </lineage>
</organism>
<dbReference type="Pfam" id="PF01750">
    <property type="entry name" value="HycI"/>
    <property type="match status" value="1"/>
</dbReference>
<dbReference type="InterPro" id="IPR004420">
    <property type="entry name" value="Pept_A31_hyd_mat_HycI"/>
</dbReference>
<evidence type="ECO:0000313" key="1">
    <source>
        <dbReference type="EMBL" id="VTP76111.1"/>
    </source>
</evidence>
<dbReference type="SUPFAM" id="SSF53163">
    <property type="entry name" value="HybD-like"/>
    <property type="match status" value="1"/>
</dbReference>
<reference evidence="1 2" key="1">
    <citation type="submission" date="2019-05" db="EMBL/GenBank/DDBJ databases">
        <authorList>
            <consortium name="Pathogen Informatics"/>
        </authorList>
    </citation>
    <scope>NUCLEOTIDE SEQUENCE [LARGE SCALE GENOMIC DNA]</scope>
    <source>
        <strain evidence="1 2">NCTC13032</strain>
    </source>
</reference>
<dbReference type="PANTHER" id="PTHR30302:SF4">
    <property type="entry name" value="HYDROGENASE 3 MATURATION PROTEASE"/>
    <property type="match status" value="1"/>
</dbReference>
<dbReference type="PRINTS" id="PR00446">
    <property type="entry name" value="HYDRGNUPTAKE"/>
</dbReference>
<dbReference type="GO" id="GO:0008047">
    <property type="term" value="F:enzyme activator activity"/>
    <property type="evidence" value="ECO:0007669"/>
    <property type="project" value="InterPro"/>
</dbReference>
<proteinExistence type="predicted"/>
<gene>
    <name evidence="1" type="primary">hycI</name>
    <name evidence="1" type="ORF">NCTC13032_05746</name>
</gene>
<accession>A0A4U9IIA3</accession>
<dbReference type="EC" id="3.4.23.51" evidence="1"/>
<dbReference type="STRING" id="83655.APT61_05025"/>
<sequence length="178" mass="19765">MTDVLLCVGNSMMGDDGAGPLLAEMCREAPRGDWVVFDGGSAPENDIVAIRELRPARLLIVDATDMGLNPGEIRRIDPDDIAEMFMMTTHNMPLNYLVDQLKGDVGEVIFLGIQPDIVGFYYPMTEKVKEAVERVMKVWWRGMECWCLGSCRRSGLTGLWGKSSLRGGLFFVCQVGKN</sequence>